<comment type="PTM">
    <text evidence="11">Is synthesized initially as an inactive proenzyme. Formation of the active enzyme involves a self-maturation process in which the active site pyruvoyl group is generated from an internal serine residue via an autocatalytic post-translational modification. Two non-identical subunits are generated from the proenzyme in this reaction, and the pyruvate is formed at the N-terminus of the alpha chain, which is derived from the carboxyl end of the proenzyme. The post-translation cleavage follows an unusual pathway, termed non-hydrolytic serinolysis, in which the side chain hydroxyl group of the serine supplies its oxygen atom to form the C-terminus of the beta chain, while the remainder of the serine residue undergoes an oxidative deamination to produce ammonia and the pyruvoyl prosthetic group on the alpha chain.</text>
</comment>
<dbReference type="NCBIfam" id="NF003685">
    <property type="entry name" value="PRK05305.2-5"/>
    <property type="match status" value="1"/>
</dbReference>
<evidence type="ECO:0000256" key="7">
    <source>
        <dbReference type="ARBA" id="ARBA00023209"/>
    </source>
</evidence>
<dbReference type="EC" id="4.1.1.65" evidence="11"/>
<keyword evidence="12" id="KW-1133">Transmembrane helix</keyword>
<comment type="function">
    <text evidence="11">Catalyzes the formation of phosphatidylethanolamine (PtdEtn) from phosphatidylserine (PtdSer).</text>
</comment>
<feature type="site" description="Cleavage (non-hydrolytic); by autocatalysis" evidence="11">
    <location>
        <begin position="172"/>
        <end position="173"/>
    </location>
</feature>
<evidence type="ECO:0000313" key="14">
    <source>
        <dbReference type="Proteomes" id="UP000070560"/>
    </source>
</evidence>
<dbReference type="Proteomes" id="UP000070560">
    <property type="component" value="Chromosome"/>
</dbReference>
<dbReference type="NCBIfam" id="NF003678">
    <property type="entry name" value="PRK05305.1-2"/>
    <property type="match status" value="1"/>
</dbReference>
<dbReference type="InterPro" id="IPR033175">
    <property type="entry name" value="PSD-A"/>
</dbReference>
<dbReference type="PANTHER" id="PTHR35809:SF1">
    <property type="entry name" value="ARCHAETIDYLSERINE DECARBOXYLASE PROENZYME-RELATED"/>
    <property type="match status" value="1"/>
</dbReference>
<evidence type="ECO:0000256" key="9">
    <source>
        <dbReference type="ARBA" id="ARBA00023264"/>
    </source>
</evidence>
<evidence type="ECO:0000256" key="6">
    <source>
        <dbReference type="ARBA" id="ARBA00023145"/>
    </source>
</evidence>
<reference evidence="13 14" key="1">
    <citation type="submission" date="2015-10" db="EMBL/GenBank/DDBJ databases">
        <title>Candidatus Desulfofervidus auxilii, a hydrogenotrophic sulfate-reducing bacterium involved in the thermophilic anaerobic oxidation of methane.</title>
        <authorList>
            <person name="Krukenberg V."/>
            <person name="Richter M."/>
            <person name="Wegener G."/>
        </authorList>
    </citation>
    <scope>NUCLEOTIDE SEQUENCE [LARGE SCALE GENOMIC DNA]</scope>
    <source>
        <strain evidence="13 14">HS1</strain>
    </source>
</reference>
<keyword evidence="1 11" id="KW-1003">Cell membrane</keyword>
<organism evidence="13 14">
    <name type="scientific">Desulfofervidus auxilii</name>
    <dbReference type="NCBI Taxonomy" id="1621989"/>
    <lineage>
        <taxon>Bacteria</taxon>
        <taxon>Pseudomonadati</taxon>
        <taxon>Thermodesulfobacteriota</taxon>
        <taxon>Candidatus Desulfofervidia</taxon>
        <taxon>Candidatus Desulfofervidales</taxon>
        <taxon>Candidatus Desulfofervidaceae</taxon>
        <taxon>Candidatus Desulfofervidus</taxon>
    </lineage>
</organism>
<dbReference type="KEGG" id="daw:HS1_000341"/>
<dbReference type="OrthoDB" id="9790893at2"/>
<dbReference type="HAMAP" id="MF_00664">
    <property type="entry name" value="PS_decarb_PSD_A"/>
    <property type="match status" value="1"/>
</dbReference>
<evidence type="ECO:0000256" key="12">
    <source>
        <dbReference type="SAM" id="Phobius"/>
    </source>
</evidence>
<protein>
    <recommendedName>
        <fullName evidence="11">Phosphatidylserine decarboxylase proenzyme</fullName>
        <ecNumber evidence="11">4.1.1.65</ecNumber>
    </recommendedName>
    <component>
        <recommendedName>
            <fullName evidence="11">Phosphatidylserine decarboxylase alpha chain</fullName>
        </recommendedName>
    </component>
    <component>
        <recommendedName>
            <fullName evidence="11">Phosphatidylserine decarboxylase beta chain</fullName>
        </recommendedName>
    </component>
</protein>
<feature type="active site" description="Schiff-base intermediate with substrate; via pyruvic acid" evidence="11">
    <location>
        <position position="173"/>
    </location>
</feature>
<dbReference type="PANTHER" id="PTHR35809">
    <property type="entry name" value="ARCHAETIDYLSERINE DECARBOXYLASE PROENZYME-RELATED"/>
    <property type="match status" value="1"/>
</dbReference>
<keyword evidence="6 11" id="KW-0865">Zymogen</keyword>
<feature type="chain" id="PRO_5031664123" description="Phosphatidylserine decarboxylase alpha chain" evidence="11">
    <location>
        <begin position="173"/>
        <end position="204"/>
    </location>
</feature>
<name>A0A7U4QIT4_DESA2</name>
<comment type="subcellular location">
    <subcellularLocation>
        <location evidence="11">Cell membrane</location>
        <topology evidence="11">Peripheral membrane protein</topology>
    </subcellularLocation>
</comment>
<dbReference type="AlphaFoldDB" id="A0A7U4QIT4"/>
<dbReference type="GO" id="GO:0005886">
    <property type="term" value="C:plasma membrane"/>
    <property type="evidence" value="ECO:0007669"/>
    <property type="project" value="UniProtKB-SubCell"/>
</dbReference>
<evidence type="ECO:0000313" key="13">
    <source>
        <dbReference type="EMBL" id="AMM40147.1"/>
    </source>
</evidence>
<evidence type="ECO:0000256" key="10">
    <source>
        <dbReference type="ARBA" id="ARBA00023317"/>
    </source>
</evidence>
<gene>
    <name evidence="11" type="primary">psd</name>
    <name evidence="13" type="ORF">HS1_000341</name>
</gene>
<feature type="modified residue" description="Pyruvic acid (Ser); by autocatalysis" evidence="11">
    <location>
        <position position="173"/>
    </location>
</feature>
<keyword evidence="9 11" id="KW-1208">Phospholipid metabolism</keyword>
<sequence length="204" mass="22898">MHKSGWPLVISAGIVSFFLFLWRWYIVAIGGGILTAFLAYFFRDPERNITENEKAIVSPADGQVVFLDSSLFGKDKMKKVSIFMSLFDVHVNRVPFDGEVKKIEYKKGKFLPAYKKEASNCNESNTIFFSTPTGETFIVVQIAGILARRILCGLKLGQSVKKGERFGIICFGSKVDLYLPQRVILKPLLGKKVKAGETILGYWS</sequence>
<evidence type="ECO:0000256" key="11">
    <source>
        <dbReference type="HAMAP-Rule" id="MF_00664"/>
    </source>
</evidence>
<evidence type="ECO:0000256" key="1">
    <source>
        <dbReference type="ARBA" id="ARBA00022475"/>
    </source>
</evidence>
<keyword evidence="12" id="KW-0812">Transmembrane</keyword>
<dbReference type="UniPathway" id="UPA00558">
    <property type="reaction ID" value="UER00616"/>
</dbReference>
<comment type="subunit">
    <text evidence="11">Heterodimer of a large membrane-associated beta subunit and a small pyruvoyl-containing alpha subunit.</text>
</comment>
<dbReference type="RefSeq" id="WP_066060444.1">
    <property type="nucleotide sequence ID" value="NZ_CP013015.1"/>
</dbReference>
<evidence type="ECO:0000256" key="5">
    <source>
        <dbReference type="ARBA" id="ARBA00023136"/>
    </source>
</evidence>
<keyword evidence="14" id="KW-1185">Reference proteome</keyword>
<feature type="transmembrane region" description="Helical" evidence="12">
    <location>
        <begin position="20"/>
        <end position="42"/>
    </location>
</feature>
<keyword evidence="2 11" id="KW-0444">Lipid biosynthesis</keyword>
<keyword evidence="10 11" id="KW-0670">Pyruvate</keyword>
<keyword evidence="3 11" id="KW-0210">Decarboxylase</keyword>
<feature type="chain" id="PRO_5031664124" description="Phosphatidylserine decarboxylase beta chain" evidence="11">
    <location>
        <begin position="1"/>
        <end position="172"/>
    </location>
</feature>
<dbReference type="EMBL" id="CP013015">
    <property type="protein sequence ID" value="AMM40147.1"/>
    <property type="molecule type" value="Genomic_DNA"/>
</dbReference>
<dbReference type="InterPro" id="IPR003817">
    <property type="entry name" value="PS_Dcarbxylase"/>
</dbReference>
<dbReference type="GO" id="GO:0006646">
    <property type="term" value="P:phosphatidylethanolamine biosynthetic process"/>
    <property type="evidence" value="ECO:0007669"/>
    <property type="project" value="UniProtKB-UniRule"/>
</dbReference>
<comment type="similarity">
    <text evidence="11">Belongs to the phosphatidylserine decarboxylase family. PSD-A subfamily.</text>
</comment>
<evidence type="ECO:0000256" key="8">
    <source>
        <dbReference type="ARBA" id="ARBA00023239"/>
    </source>
</evidence>
<keyword evidence="7 11" id="KW-0594">Phospholipid biosynthesis</keyword>
<keyword evidence="4 11" id="KW-0443">Lipid metabolism</keyword>
<proteinExistence type="inferred from homology"/>
<dbReference type="Pfam" id="PF02666">
    <property type="entry name" value="PS_Dcarbxylase"/>
    <property type="match status" value="1"/>
</dbReference>
<evidence type="ECO:0000256" key="2">
    <source>
        <dbReference type="ARBA" id="ARBA00022516"/>
    </source>
</evidence>
<comment type="catalytic activity">
    <reaction evidence="11">
        <text>a 1,2-diacyl-sn-glycero-3-phospho-L-serine + H(+) = a 1,2-diacyl-sn-glycero-3-phosphoethanolamine + CO2</text>
        <dbReference type="Rhea" id="RHEA:20828"/>
        <dbReference type="ChEBI" id="CHEBI:15378"/>
        <dbReference type="ChEBI" id="CHEBI:16526"/>
        <dbReference type="ChEBI" id="CHEBI:57262"/>
        <dbReference type="ChEBI" id="CHEBI:64612"/>
        <dbReference type="EC" id="4.1.1.65"/>
    </reaction>
</comment>
<evidence type="ECO:0000256" key="4">
    <source>
        <dbReference type="ARBA" id="ARBA00023098"/>
    </source>
</evidence>
<keyword evidence="8 11" id="KW-0456">Lyase</keyword>
<evidence type="ECO:0000256" key="3">
    <source>
        <dbReference type="ARBA" id="ARBA00022793"/>
    </source>
</evidence>
<keyword evidence="5 11" id="KW-0472">Membrane</keyword>
<accession>A0A7U4QIT4</accession>
<comment type="cofactor">
    <cofactor evidence="11">
        <name>pyruvate</name>
        <dbReference type="ChEBI" id="CHEBI:15361"/>
    </cofactor>
    <text evidence="11">Binds 1 pyruvoyl group covalently per subunit.</text>
</comment>
<comment type="pathway">
    <text evidence="11">Phospholipid metabolism; phosphatidylethanolamine biosynthesis; phosphatidylethanolamine from CDP-diacylglycerol: step 2/2.</text>
</comment>
<dbReference type="GO" id="GO:0004609">
    <property type="term" value="F:phosphatidylserine decarboxylase activity"/>
    <property type="evidence" value="ECO:0007669"/>
    <property type="project" value="UniProtKB-UniRule"/>
</dbReference>